<protein>
    <submittedName>
        <fullName evidence="1">Uncharacterized protein</fullName>
    </submittedName>
</protein>
<name>A0AAN0SR99_BACCE</name>
<evidence type="ECO:0000313" key="2">
    <source>
        <dbReference type="Proteomes" id="UP000031861"/>
    </source>
</evidence>
<organism evidence="1 2">
    <name type="scientific">Bacillus cereus 03BB108</name>
    <dbReference type="NCBI Taxonomy" id="451709"/>
    <lineage>
        <taxon>Bacteria</taxon>
        <taxon>Bacillati</taxon>
        <taxon>Bacillota</taxon>
        <taxon>Bacilli</taxon>
        <taxon>Bacillales</taxon>
        <taxon>Bacillaceae</taxon>
        <taxon>Bacillus</taxon>
        <taxon>Bacillus cereus group</taxon>
    </lineage>
</organism>
<accession>A0AAN0SR99</accession>
<geneLocation type="plasmid" evidence="1 2">
    <name>pBFI_5</name>
</geneLocation>
<dbReference type="AlphaFoldDB" id="A0AAN0SR99"/>
<dbReference type="Proteomes" id="UP000031861">
    <property type="component" value="Plasmid pBFI_5"/>
</dbReference>
<gene>
    <name evidence="1" type="ORF">AK40_6264</name>
</gene>
<dbReference type="RefSeq" id="WP_001996417.1">
    <property type="nucleotide sequence ID" value="NZ_CP009637.1"/>
</dbReference>
<proteinExistence type="predicted"/>
<dbReference type="EMBL" id="CP009637">
    <property type="protein sequence ID" value="AJI08542.1"/>
    <property type="molecule type" value="Genomic_DNA"/>
</dbReference>
<reference evidence="1 2" key="1">
    <citation type="journal article" date="2015" name="Genome Announc.">
        <title>Complete genome sequences for 35 biothreat assay-relevant bacillus species.</title>
        <authorList>
            <person name="Johnson S.L."/>
            <person name="Daligault H.E."/>
            <person name="Davenport K.W."/>
            <person name="Jaissle J."/>
            <person name="Frey K.G."/>
            <person name="Ladner J.T."/>
            <person name="Broomall S.M."/>
            <person name="Bishop-Lilly K.A."/>
            <person name="Bruce D.C."/>
            <person name="Gibbons H.S."/>
            <person name="Coyne S.R."/>
            <person name="Lo C.C."/>
            <person name="Meincke L."/>
            <person name="Munk A.C."/>
            <person name="Koroleva G.I."/>
            <person name="Rosenzweig C.N."/>
            <person name="Palacios G.F."/>
            <person name="Redden C.L."/>
            <person name="Minogue T.D."/>
            <person name="Chain P.S."/>
        </authorList>
    </citation>
    <scope>NUCLEOTIDE SEQUENCE [LARGE SCALE GENOMIC DNA]</scope>
    <source>
        <strain evidence="1 2">03BB108</strain>
    </source>
</reference>
<sequence length="77" mass="9175">METVTIRRYRYQEIIKAVREKEGAGYDYVTPIQKVYKAGKDYKNVKQKVHGLSKKKSWVYTGQNDEFSYMCVMRKVN</sequence>
<keyword evidence="1" id="KW-0614">Plasmid</keyword>
<evidence type="ECO:0000313" key="1">
    <source>
        <dbReference type="EMBL" id="AJI08542.1"/>
    </source>
</evidence>